<protein>
    <submittedName>
        <fullName evidence="1">DNA-3-methyladenine glycosylase I</fullName>
    </submittedName>
</protein>
<dbReference type="SUPFAM" id="SSF48150">
    <property type="entry name" value="DNA-glycosylase"/>
    <property type="match status" value="1"/>
</dbReference>
<reference evidence="2" key="1">
    <citation type="journal article" date="2019" name="Int. J. Syst. Evol. Microbiol.">
        <title>The Global Catalogue of Microorganisms (GCM) 10K type strain sequencing project: providing services to taxonomists for standard genome sequencing and annotation.</title>
        <authorList>
            <consortium name="The Broad Institute Genomics Platform"/>
            <consortium name="The Broad Institute Genome Sequencing Center for Infectious Disease"/>
            <person name="Wu L."/>
            <person name="Ma J."/>
        </authorList>
    </citation>
    <scope>NUCLEOTIDE SEQUENCE [LARGE SCALE GENOMIC DNA]</scope>
    <source>
        <strain evidence="2">KCTC 42143</strain>
    </source>
</reference>
<evidence type="ECO:0000313" key="1">
    <source>
        <dbReference type="EMBL" id="MFD1800173.1"/>
    </source>
</evidence>
<dbReference type="EMBL" id="JBHUFF010000018">
    <property type="protein sequence ID" value="MFD1800173.1"/>
    <property type="molecule type" value="Genomic_DNA"/>
</dbReference>
<proteinExistence type="predicted"/>
<dbReference type="RefSeq" id="WP_058920093.1">
    <property type="nucleotide sequence ID" value="NZ_JBHSQC010000006.1"/>
</dbReference>
<dbReference type="Proteomes" id="UP001597285">
    <property type="component" value="Unassembled WGS sequence"/>
</dbReference>
<dbReference type="InterPro" id="IPR011257">
    <property type="entry name" value="DNA_glycosylase"/>
</dbReference>
<sequence length="185" mass="21640">MNDRMRCTWATKTPLDQHYHDYEWGKPHHDDKELFELLILETMQAGLSWSTILAKRENYREALDGFDPLKIQIYDQLKIEELLANPGIIRHKLKIKAIIKNARSFLAVQEEWGTFDRYLWSFVDYQPIVNHYSTGEQIPVKTELSEKLAADMKKRNFSFIGPVTCYAYLQAAGLINDHEAGCQFK</sequence>
<dbReference type="PANTHER" id="PTHR30037">
    <property type="entry name" value="DNA-3-METHYLADENINE GLYCOSYLASE 1"/>
    <property type="match status" value="1"/>
</dbReference>
<evidence type="ECO:0000313" key="2">
    <source>
        <dbReference type="Proteomes" id="UP001597285"/>
    </source>
</evidence>
<dbReference type="InterPro" id="IPR052891">
    <property type="entry name" value="DNA-3mA_glycosylase"/>
</dbReference>
<dbReference type="Pfam" id="PF03352">
    <property type="entry name" value="Adenine_glyco"/>
    <property type="match status" value="1"/>
</dbReference>
<organism evidence="1 2">
    <name type="scientific">Carnobacterium antarcticum</name>
    <dbReference type="NCBI Taxonomy" id="2126436"/>
    <lineage>
        <taxon>Bacteria</taxon>
        <taxon>Bacillati</taxon>
        <taxon>Bacillota</taxon>
        <taxon>Bacilli</taxon>
        <taxon>Lactobacillales</taxon>
        <taxon>Carnobacteriaceae</taxon>
        <taxon>Carnobacterium</taxon>
    </lineage>
</organism>
<name>A0ABW4NPZ7_9LACT</name>
<dbReference type="PANTHER" id="PTHR30037:SF4">
    <property type="entry name" value="DNA-3-METHYLADENINE GLYCOSYLASE I"/>
    <property type="match status" value="1"/>
</dbReference>
<comment type="caution">
    <text evidence="1">The sequence shown here is derived from an EMBL/GenBank/DDBJ whole genome shotgun (WGS) entry which is preliminary data.</text>
</comment>
<dbReference type="Gene3D" id="1.10.340.30">
    <property type="entry name" value="Hypothetical protein, domain 2"/>
    <property type="match status" value="1"/>
</dbReference>
<keyword evidence="2" id="KW-1185">Reference proteome</keyword>
<dbReference type="InterPro" id="IPR005019">
    <property type="entry name" value="Adenine_glyco"/>
</dbReference>
<gene>
    <name evidence="1" type="ORF">ACFSBK_09990</name>
</gene>
<accession>A0ABW4NPZ7</accession>